<feature type="domain" description="IDEAL" evidence="1">
    <location>
        <begin position="19"/>
        <end position="55"/>
    </location>
</feature>
<sequence>MEKQLPGTSLEPEEIAEMVLKKALSDYRKAQIEKAIDDSLKNRDKDEFIRLTELLKSIS</sequence>
<dbReference type="SMART" id="SM00914">
    <property type="entry name" value="IDEAL"/>
    <property type="match status" value="1"/>
</dbReference>
<dbReference type="Pfam" id="PF08858">
    <property type="entry name" value="IDEAL"/>
    <property type="match status" value="1"/>
</dbReference>
<accession>A0A109N348</accession>
<proteinExistence type="predicted"/>
<organism evidence="2 3">
    <name type="scientific">Peribacillus simplex</name>
    <dbReference type="NCBI Taxonomy" id="1478"/>
    <lineage>
        <taxon>Bacteria</taxon>
        <taxon>Bacillati</taxon>
        <taxon>Bacillota</taxon>
        <taxon>Bacilli</taxon>
        <taxon>Bacillales</taxon>
        <taxon>Bacillaceae</taxon>
        <taxon>Peribacillus</taxon>
    </lineage>
</organism>
<keyword evidence="3" id="KW-1185">Reference proteome</keyword>
<dbReference type="Gene3D" id="4.10.810.10">
    <property type="entry name" value="Virus Scaffolding Protein, Chain A"/>
    <property type="match status" value="1"/>
</dbReference>
<dbReference type="EMBL" id="LNNH01000002">
    <property type="protein sequence ID" value="KWW22669.1"/>
    <property type="molecule type" value="Genomic_DNA"/>
</dbReference>
<dbReference type="AlphaFoldDB" id="A0A109N348"/>
<evidence type="ECO:0000259" key="1">
    <source>
        <dbReference type="SMART" id="SM00914"/>
    </source>
</evidence>
<dbReference type="RefSeq" id="WP_061140186.1">
    <property type="nucleotide sequence ID" value="NZ_LNNH01000002.1"/>
</dbReference>
<dbReference type="InterPro" id="IPR014957">
    <property type="entry name" value="IDEAL_dom"/>
</dbReference>
<dbReference type="Proteomes" id="UP000064189">
    <property type="component" value="Unassembled WGS sequence"/>
</dbReference>
<evidence type="ECO:0000313" key="3">
    <source>
        <dbReference type="Proteomes" id="UP000064189"/>
    </source>
</evidence>
<reference evidence="2 3" key="1">
    <citation type="submission" date="2015-11" db="EMBL/GenBank/DDBJ databases">
        <title>Genome Sequence of Bacillus simplex strain VanAntwerpen2.</title>
        <authorList>
            <person name="Couger M.B."/>
        </authorList>
    </citation>
    <scope>NUCLEOTIDE SEQUENCE [LARGE SCALE GENOMIC DNA]</scope>
    <source>
        <strain evidence="2 3">VanAntwerpen02</strain>
    </source>
</reference>
<comment type="caution">
    <text evidence="2">The sequence shown here is derived from an EMBL/GenBank/DDBJ whole genome shotgun (WGS) entry which is preliminary data.</text>
</comment>
<gene>
    <name evidence="2" type="ORF">AS888_03400</name>
</gene>
<dbReference type="InterPro" id="IPR027393">
    <property type="entry name" value="Virus_scaffolding_prot_C"/>
</dbReference>
<evidence type="ECO:0000313" key="2">
    <source>
        <dbReference type="EMBL" id="KWW22669.1"/>
    </source>
</evidence>
<protein>
    <recommendedName>
        <fullName evidence="1">IDEAL domain-containing protein</fullName>
    </recommendedName>
</protein>
<name>A0A109N348_9BACI</name>